<evidence type="ECO:0000313" key="1">
    <source>
        <dbReference type="EMBL" id="CAH1963756.1"/>
    </source>
</evidence>
<comment type="caution">
    <text evidence="1">The sequence shown here is derived from an EMBL/GenBank/DDBJ whole genome shotgun (WGS) entry which is preliminary data.</text>
</comment>
<organism evidence="1 2">
    <name type="scientific">Acanthoscelides obtectus</name>
    <name type="common">Bean weevil</name>
    <name type="synonym">Bruchus obtectus</name>
    <dbReference type="NCBI Taxonomy" id="200917"/>
    <lineage>
        <taxon>Eukaryota</taxon>
        <taxon>Metazoa</taxon>
        <taxon>Ecdysozoa</taxon>
        <taxon>Arthropoda</taxon>
        <taxon>Hexapoda</taxon>
        <taxon>Insecta</taxon>
        <taxon>Pterygota</taxon>
        <taxon>Neoptera</taxon>
        <taxon>Endopterygota</taxon>
        <taxon>Coleoptera</taxon>
        <taxon>Polyphaga</taxon>
        <taxon>Cucujiformia</taxon>
        <taxon>Chrysomeloidea</taxon>
        <taxon>Chrysomelidae</taxon>
        <taxon>Bruchinae</taxon>
        <taxon>Bruchini</taxon>
        <taxon>Acanthoscelides</taxon>
    </lineage>
</organism>
<dbReference type="AlphaFoldDB" id="A0A9P0P236"/>
<dbReference type="OrthoDB" id="6797601at2759"/>
<reference evidence="1" key="1">
    <citation type="submission" date="2022-03" db="EMBL/GenBank/DDBJ databases">
        <authorList>
            <person name="Sayadi A."/>
        </authorList>
    </citation>
    <scope>NUCLEOTIDE SEQUENCE</scope>
</reference>
<evidence type="ECO:0000313" key="2">
    <source>
        <dbReference type="Proteomes" id="UP001152888"/>
    </source>
</evidence>
<protein>
    <submittedName>
        <fullName evidence="1">Uncharacterized protein</fullName>
    </submittedName>
</protein>
<accession>A0A9P0P236</accession>
<proteinExistence type="predicted"/>
<gene>
    <name evidence="1" type="ORF">ACAOBT_LOCUS5383</name>
</gene>
<dbReference type="EMBL" id="CAKOFQ010006710">
    <property type="protein sequence ID" value="CAH1963756.1"/>
    <property type="molecule type" value="Genomic_DNA"/>
</dbReference>
<name>A0A9P0P236_ACAOB</name>
<dbReference type="Proteomes" id="UP001152888">
    <property type="component" value="Unassembled WGS sequence"/>
</dbReference>
<sequence length="86" mass="9733">MAEGPSKSKKCRPTFRNPNKLTDEELLAALMYSSDEEDDLLGGSGYQSDLDLTLEQCDSESEVDDSAEADKAWYLLYWNTKSEEEE</sequence>
<keyword evidence="2" id="KW-1185">Reference proteome</keyword>